<organism evidence="1 2">
    <name type="scientific">Rhodococcus sovatensis</name>
    <dbReference type="NCBI Taxonomy" id="1805840"/>
    <lineage>
        <taxon>Bacteria</taxon>
        <taxon>Bacillati</taxon>
        <taxon>Actinomycetota</taxon>
        <taxon>Actinomycetes</taxon>
        <taxon>Mycobacteriales</taxon>
        <taxon>Nocardiaceae</taxon>
        <taxon>Rhodococcus</taxon>
    </lineage>
</organism>
<reference evidence="1 2" key="1">
    <citation type="submission" date="2024-03" db="EMBL/GenBank/DDBJ databases">
        <title>Natural products discovery in diverse microorganisms through a two-stage MS feature dereplication strategy.</title>
        <authorList>
            <person name="Zhang R."/>
        </authorList>
    </citation>
    <scope>NUCLEOTIDE SEQUENCE [LARGE SCALE GENOMIC DNA]</scope>
    <source>
        <strain evidence="1 2">18930</strain>
    </source>
</reference>
<dbReference type="RefSeq" id="WP_338886390.1">
    <property type="nucleotide sequence ID" value="NZ_CP147846.1"/>
</dbReference>
<dbReference type="Proteomes" id="UP001432000">
    <property type="component" value="Chromosome"/>
</dbReference>
<name>A0ABZ2PDH9_9NOCA</name>
<evidence type="ECO:0000313" key="2">
    <source>
        <dbReference type="Proteomes" id="UP001432000"/>
    </source>
</evidence>
<sequence>MEFDDAVAAALSYLDSVDPASAADAQIGWDDLRSISPRSGPTQNSVQTFLWSRLADVTDDSARAWDIAQAVADLLDRLGHARYADIARSATTRAILLGDDTGAAEDGATRQQRYLDAVEESGIGPEDTELITWMDDRAGVERSVADLVSETLEVASVAGEFAPTREGGRPPRPAARVAKRRQLTDSVLRSERAGGVLLEQLLDHRIALWTRYSPPRAELYRDLSVPLHDAVEPAYSCVRRLEGLLGIVGDGITLDERGYLPGAVVERAVGTLWTPREWPFPAGEELDTEPVLRIRRLLLRLGLVRKHHGRLLPTARARGMSADRMWRILVSRTIGTVYHPETIAAEVVLAEVARGRRPEGVSALLTELLTAEGWSHVGGTHAADAEQPLGDGVLADLTALGALSYGAGGSHAGQGTGGTDAVVSPDGSRLAAALLRHRLLHTRLPSV</sequence>
<gene>
    <name evidence="1" type="ORF">WDS16_17015</name>
</gene>
<evidence type="ECO:0008006" key="3">
    <source>
        <dbReference type="Google" id="ProtNLM"/>
    </source>
</evidence>
<accession>A0ABZ2PDH9</accession>
<protein>
    <recommendedName>
        <fullName evidence="3">TIGR02678 family protein</fullName>
    </recommendedName>
</protein>
<evidence type="ECO:0000313" key="1">
    <source>
        <dbReference type="EMBL" id="WXG66961.1"/>
    </source>
</evidence>
<dbReference type="EMBL" id="CP147846">
    <property type="protein sequence ID" value="WXG66961.1"/>
    <property type="molecule type" value="Genomic_DNA"/>
</dbReference>
<proteinExistence type="predicted"/>
<keyword evidence="2" id="KW-1185">Reference proteome</keyword>